<dbReference type="GeneID" id="20036104"/>
<feature type="region of interest" description="Disordered" evidence="1">
    <location>
        <begin position="102"/>
        <end position="127"/>
    </location>
</feature>
<gene>
    <name evidence="2" type="ORF">C922_00830</name>
</gene>
<dbReference type="EMBL" id="KI965462">
    <property type="protein sequence ID" value="EUD68434.1"/>
    <property type="molecule type" value="Genomic_DNA"/>
</dbReference>
<sequence length="159" mass="19077">MVHLSMIALEVMQITELHGRSYNKAMGISGFWTIENPDTLQLCSSINSIIQVDQNVRKGDIRIKRNDIQYNISRRMHSEWHLHNDVTSRNIFTIIEAREHLQKDETRKHPEHTRRRKHLDRENHTPKDIFRMPRRRYMIVKKITHRKISSRCREKSTSA</sequence>
<reference evidence="2 3" key="1">
    <citation type="submission" date="2013-02" db="EMBL/GenBank/DDBJ databases">
        <title>The Genome Sequence of Plasmodium inui San Antonio 1.</title>
        <authorList>
            <consortium name="The Broad Institute Genome Sequencing Platform"/>
            <consortium name="The Broad Institute Genome Sequencing Center for Infectious Disease"/>
            <person name="Neafsey D."/>
            <person name="Cheeseman I."/>
            <person name="Volkman S."/>
            <person name="Adams J."/>
            <person name="Walker B."/>
            <person name="Young S.K."/>
            <person name="Zeng Q."/>
            <person name="Gargeya S."/>
            <person name="Fitzgerald M."/>
            <person name="Haas B."/>
            <person name="Abouelleil A."/>
            <person name="Alvarado L."/>
            <person name="Arachchi H.M."/>
            <person name="Berlin A.M."/>
            <person name="Chapman S.B."/>
            <person name="Dewar J."/>
            <person name="Goldberg J."/>
            <person name="Griggs A."/>
            <person name="Gujja S."/>
            <person name="Hansen M."/>
            <person name="Howarth C."/>
            <person name="Imamovic A."/>
            <person name="Larimer J."/>
            <person name="McCowan C."/>
            <person name="Murphy C."/>
            <person name="Neiman D."/>
            <person name="Pearson M."/>
            <person name="Priest M."/>
            <person name="Roberts A."/>
            <person name="Saif S."/>
            <person name="Shea T."/>
            <person name="Sisk P."/>
            <person name="Sykes S."/>
            <person name="Wortman J."/>
            <person name="Nusbaum C."/>
            <person name="Birren B."/>
        </authorList>
    </citation>
    <scope>NUCLEOTIDE SEQUENCE [LARGE SCALE GENOMIC DNA]</scope>
    <source>
        <strain evidence="2 3">San Antonio 1</strain>
    </source>
</reference>
<keyword evidence="3" id="KW-1185">Reference proteome</keyword>
<feature type="compositionally biased region" description="Basic residues" evidence="1">
    <location>
        <begin position="109"/>
        <end position="118"/>
    </location>
</feature>
<proteinExistence type="predicted"/>
<protein>
    <submittedName>
        <fullName evidence="2">Uncharacterized protein</fullName>
    </submittedName>
</protein>
<dbReference type="RefSeq" id="XP_008814664.1">
    <property type="nucleotide sequence ID" value="XM_008816442.1"/>
</dbReference>
<dbReference type="VEuPathDB" id="PlasmoDB:C922_00830"/>
<name>W7AHC5_9APIC</name>
<dbReference type="AlphaFoldDB" id="W7AHC5"/>
<evidence type="ECO:0000256" key="1">
    <source>
        <dbReference type="SAM" id="MobiDB-lite"/>
    </source>
</evidence>
<evidence type="ECO:0000313" key="2">
    <source>
        <dbReference type="EMBL" id="EUD68434.1"/>
    </source>
</evidence>
<dbReference type="Proteomes" id="UP000030640">
    <property type="component" value="Unassembled WGS sequence"/>
</dbReference>
<evidence type="ECO:0000313" key="3">
    <source>
        <dbReference type="Proteomes" id="UP000030640"/>
    </source>
</evidence>
<organism evidence="2 3">
    <name type="scientific">Plasmodium inui San Antonio 1</name>
    <dbReference type="NCBI Taxonomy" id="1237626"/>
    <lineage>
        <taxon>Eukaryota</taxon>
        <taxon>Sar</taxon>
        <taxon>Alveolata</taxon>
        <taxon>Apicomplexa</taxon>
        <taxon>Aconoidasida</taxon>
        <taxon>Haemosporida</taxon>
        <taxon>Plasmodiidae</taxon>
        <taxon>Plasmodium</taxon>
        <taxon>Plasmodium (Plasmodium)</taxon>
    </lineage>
</organism>
<accession>W7AHC5</accession>